<dbReference type="EMBL" id="JAOAOG010000276">
    <property type="protein sequence ID" value="KAJ6233593.1"/>
    <property type="molecule type" value="Genomic_DNA"/>
</dbReference>
<evidence type="ECO:0000256" key="1">
    <source>
        <dbReference type="ARBA" id="ARBA00012513"/>
    </source>
</evidence>
<dbReference type="PROSITE" id="PS00107">
    <property type="entry name" value="PROTEIN_KINASE_ATP"/>
    <property type="match status" value="1"/>
</dbReference>
<dbReference type="EC" id="2.7.11.1" evidence="1"/>
<dbReference type="Proteomes" id="UP001150062">
    <property type="component" value="Unassembled WGS sequence"/>
</dbReference>
<sequence>MNEKLEKRGVLSIQEGSFRKWKKRVFVLTTSKLSYYVSEKAYQKDKVKEEISVLGIRANEYNWDKTKRSHKGKFYFQIYHESGRVLIPFTTSEMDRDDWIERINNASDKLKKKNKKKCGVDDLQFLEEIGRGSSGVTSKAVYSTTNEVVAIKKLRIFDNLEEIQKLSKEITFMKTLHHPNVVRYYDSYLMENELWIVLEYCGGGSIAEMMKITKTTYNEDQIVAVVKSILGALVYLNKTNKMHRDIKAGNILLTDDCVAKLTDFGVSAQVTESKKNKSVVGTPYWMPPEIITEDGYGLNADIWSLGITMIEMAEGKPPLSELHPLRALFSIPSRPSPTFKEPEKWSKNLKDLLSKCLEKDPEKRPNAEELLKLPIFTKCKSTKQTFSQKIMRTKVIKQQLKFKRSFKTKNDKNNDWLLVKKQKPKSGSGSSSSRSSSSDPNSSSSSDTDANSIENSNELYGTMIVKKESGSSSSSSESEDQDGNTYGTMVIKKKGGGDHESSSSSESEDQDGNTYGTMIVKKKRGGDHESSSSSESEDQDGNTYGTMIVKKKRGGDHESSSSSESEDQENNAYGTTVIKRGGDHESSSSSETSSVSTYSGNSGSGYDYGTTVIKRKYSNSESTSAEDDDEMGGFGTMVVKPKKNKKKKNKHKHKHKEDHPDFLVFAKNQQKNQSKKKMSKKEKELQKKKEMILDYQELGENELKSLLNIIQKRMDSEIAKINEIHEEKMEPIKKLLKKKKINKN</sequence>
<organism evidence="9 10">
    <name type="scientific">Anaeramoeba flamelloides</name>
    <dbReference type="NCBI Taxonomy" id="1746091"/>
    <lineage>
        <taxon>Eukaryota</taxon>
        <taxon>Metamonada</taxon>
        <taxon>Anaeramoebidae</taxon>
        <taxon>Anaeramoeba</taxon>
    </lineage>
</organism>
<feature type="compositionally biased region" description="Polar residues" evidence="6">
    <location>
        <begin position="447"/>
        <end position="459"/>
    </location>
</feature>
<evidence type="ECO:0000313" key="10">
    <source>
        <dbReference type="Proteomes" id="UP001150062"/>
    </source>
</evidence>
<dbReference type="Gene3D" id="2.30.29.30">
    <property type="entry name" value="Pleckstrin-homology domain (PH domain)/Phosphotyrosine-binding domain (PTB)"/>
    <property type="match status" value="1"/>
</dbReference>
<proteinExistence type="predicted"/>
<feature type="compositionally biased region" description="Low complexity" evidence="6">
    <location>
        <begin position="426"/>
        <end position="446"/>
    </location>
</feature>
<keyword evidence="2 4" id="KW-0547">Nucleotide-binding</keyword>
<feature type="domain" description="PH" evidence="7">
    <location>
        <begin position="4"/>
        <end position="108"/>
    </location>
</feature>
<dbReference type="InterPro" id="IPR000719">
    <property type="entry name" value="Prot_kinase_dom"/>
</dbReference>
<dbReference type="Pfam" id="PF00069">
    <property type="entry name" value="Pkinase"/>
    <property type="match status" value="1"/>
</dbReference>
<keyword evidence="3 4" id="KW-0067">ATP-binding</keyword>
<evidence type="ECO:0000313" key="9">
    <source>
        <dbReference type="EMBL" id="KAJ6233593.1"/>
    </source>
</evidence>
<protein>
    <recommendedName>
        <fullName evidence="1">non-specific serine/threonine protein kinase</fullName>
        <ecNumber evidence="1">2.7.11.1</ecNumber>
    </recommendedName>
</protein>
<dbReference type="SMART" id="SM00233">
    <property type="entry name" value="PH"/>
    <property type="match status" value="1"/>
</dbReference>
<reference evidence="9" key="1">
    <citation type="submission" date="2022-08" db="EMBL/GenBank/DDBJ databases">
        <title>Novel sulfate-reducing endosymbionts in the free-living metamonad Anaeramoeba.</title>
        <authorList>
            <person name="Jerlstrom-Hultqvist J."/>
            <person name="Cepicka I."/>
            <person name="Gallot-Lavallee L."/>
            <person name="Salas-Leiva D."/>
            <person name="Curtis B.A."/>
            <person name="Zahonova K."/>
            <person name="Pipaliya S."/>
            <person name="Dacks J."/>
            <person name="Roger A.J."/>
        </authorList>
    </citation>
    <scope>NUCLEOTIDE SEQUENCE</scope>
    <source>
        <strain evidence="9">Schooner1</strain>
    </source>
</reference>
<dbReference type="PROSITE" id="PS50003">
    <property type="entry name" value="PH_DOMAIN"/>
    <property type="match status" value="1"/>
</dbReference>
<dbReference type="SUPFAM" id="SSF56112">
    <property type="entry name" value="Protein kinase-like (PK-like)"/>
    <property type="match status" value="1"/>
</dbReference>
<evidence type="ECO:0000259" key="8">
    <source>
        <dbReference type="PROSITE" id="PS50011"/>
    </source>
</evidence>
<dbReference type="InterPro" id="IPR001849">
    <property type="entry name" value="PH_domain"/>
</dbReference>
<feature type="coiled-coil region" evidence="5">
    <location>
        <begin position="668"/>
        <end position="698"/>
    </location>
</feature>
<feature type="domain" description="Protein kinase" evidence="8">
    <location>
        <begin position="123"/>
        <end position="376"/>
    </location>
</feature>
<dbReference type="Gene3D" id="1.10.510.10">
    <property type="entry name" value="Transferase(Phosphotransferase) domain 1"/>
    <property type="match status" value="1"/>
</dbReference>
<dbReference type="PROSITE" id="PS50011">
    <property type="entry name" value="PROTEIN_KINASE_DOM"/>
    <property type="match status" value="1"/>
</dbReference>
<evidence type="ECO:0000256" key="5">
    <source>
        <dbReference type="SAM" id="Coils"/>
    </source>
</evidence>
<feature type="binding site" evidence="4">
    <location>
        <position position="153"/>
    </location>
    <ligand>
        <name>ATP</name>
        <dbReference type="ChEBI" id="CHEBI:30616"/>
    </ligand>
</feature>
<dbReference type="InterPro" id="IPR011009">
    <property type="entry name" value="Kinase-like_dom_sf"/>
</dbReference>
<dbReference type="PANTHER" id="PTHR48012">
    <property type="entry name" value="STERILE20-LIKE KINASE, ISOFORM B-RELATED"/>
    <property type="match status" value="1"/>
</dbReference>
<evidence type="ECO:0000256" key="2">
    <source>
        <dbReference type="ARBA" id="ARBA00022741"/>
    </source>
</evidence>
<dbReference type="SUPFAM" id="SSF50729">
    <property type="entry name" value="PH domain-like"/>
    <property type="match status" value="1"/>
</dbReference>
<dbReference type="PANTHER" id="PTHR48012:SF2">
    <property type="entry name" value="STERILE20-LIKE KINASE, ISOFORM B"/>
    <property type="match status" value="1"/>
</dbReference>
<dbReference type="InterPro" id="IPR017441">
    <property type="entry name" value="Protein_kinase_ATP_BS"/>
</dbReference>
<dbReference type="SMART" id="SM00220">
    <property type="entry name" value="S_TKc"/>
    <property type="match status" value="1"/>
</dbReference>
<evidence type="ECO:0000256" key="3">
    <source>
        <dbReference type="ARBA" id="ARBA00022840"/>
    </source>
</evidence>
<name>A0ABQ8XLV3_9EUKA</name>
<keyword evidence="5" id="KW-0175">Coiled coil</keyword>
<feature type="compositionally biased region" description="Basic residues" evidence="6">
    <location>
        <begin position="640"/>
        <end position="656"/>
    </location>
</feature>
<feature type="compositionally biased region" description="Low complexity" evidence="6">
    <location>
        <begin position="587"/>
        <end position="611"/>
    </location>
</feature>
<evidence type="ECO:0000256" key="6">
    <source>
        <dbReference type="SAM" id="MobiDB-lite"/>
    </source>
</evidence>
<evidence type="ECO:0000259" key="7">
    <source>
        <dbReference type="PROSITE" id="PS50003"/>
    </source>
</evidence>
<gene>
    <name evidence="9" type="ORF">M0813_29901</name>
</gene>
<keyword evidence="10" id="KW-1185">Reference proteome</keyword>
<dbReference type="InterPro" id="IPR011993">
    <property type="entry name" value="PH-like_dom_sf"/>
</dbReference>
<accession>A0ABQ8XLV3</accession>
<evidence type="ECO:0000256" key="4">
    <source>
        <dbReference type="PROSITE-ProRule" id="PRU10141"/>
    </source>
</evidence>
<dbReference type="InterPro" id="IPR050629">
    <property type="entry name" value="STE20/SPS1-PAK"/>
</dbReference>
<comment type="caution">
    <text evidence="9">The sequence shown here is derived from an EMBL/GenBank/DDBJ whole genome shotgun (WGS) entry which is preliminary data.</text>
</comment>
<dbReference type="Pfam" id="PF00169">
    <property type="entry name" value="PH"/>
    <property type="match status" value="1"/>
</dbReference>
<feature type="region of interest" description="Disordered" evidence="6">
    <location>
        <begin position="413"/>
        <end position="661"/>
    </location>
</feature>